<evidence type="ECO:0000313" key="7">
    <source>
        <dbReference type="Proteomes" id="UP000011083"/>
    </source>
</evidence>
<dbReference type="InterPro" id="IPR009060">
    <property type="entry name" value="UBA-like_sf"/>
</dbReference>
<reference evidence="6 7" key="1">
    <citation type="journal article" date="2013" name="Genome Biol.">
        <title>Genome of Acanthamoeba castellanii highlights extensive lateral gene transfer and early evolution of tyrosine kinase signaling.</title>
        <authorList>
            <person name="Clarke M."/>
            <person name="Lohan A.J."/>
            <person name="Liu B."/>
            <person name="Lagkouvardos I."/>
            <person name="Roy S."/>
            <person name="Zafar N."/>
            <person name="Bertelli C."/>
            <person name="Schilde C."/>
            <person name="Kianianmomeni A."/>
            <person name="Burglin T.R."/>
            <person name="Frech C."/>
            <person name="Turcotte B."/>
            <person name="Kopec K.O."/>
            <person name="Synnott J.M."/>
            <person name="Choo C."/>
            <person name="Paponov I."/>
            <person name="Finkler A."/>
            <person name="Soon Heng Tan C."/>
            <person name="Hutchins A.P."/>
            <person name="Weinmeier T."/>
            <person name="Rattei T."/>
            <person name="Chu J.S."/>
            <person name="Gimenez G."/>
            <person name="Irimia M."/>
            <person name="Rigden D.J."/>
            <person name="Fitzpatrick D.A."/>
            <person name="Lorenzo-Morales J."/>
            <person name="Bateman A."/>
            <person name="Chiu C.H."/>
            <person name="Tang P."/>
            <person name="Hegemann P."/>
            <person name="Fromm H."/>
            <person name="Raoult D."/>
            <person name="Greub G."/>
            <person name="Miranda-Saavedra D."/>
            <person name="Chen N."/>
            <person name="Nash P."/>
            <person name="Ginger M.L."/>
            <person name="Horn M."/>
            <person name="Schaap P."/>
            <person name="Caler L."/>
            <person name="Loftus B."/>
        </authorList>
    </citation>
    <scope>NUCLEOTIDE SEQUENCE [LARGE SCALE GENOMIC DNA]</scope>
    <source>
        <strain evidence="6 7">Neff</strain>
    </source>
</reference>
<accession>L8GC31</accession>
<evidence type="ECO:0000256" key="1">
    <source>
        <dbReference type="ARBA" id="ARBA00022676"/>
    </source>
</evidence>
<evidence type="ECO:0000259" key="5">
    <source>
        <dbReference type="PROSITE" id="PS50030"/>
    </source>
</evidence>
<dbReference type="GO" id="GO:0016779">
    <property type="term" value="F:nucleotidyltransferase activity"/>
    <property type="evidence" value="ECO:0007669"/>
    <property type="project" value="UniProtKB-KW"/>
</dbReference>
<dbReference type="EMBL" id="KB008174">
    <property type="protein sequence ID" value="ELR10780.1"/>
    <property type="molecule type" value="Genomic_DNA"/>
</dbReference>
<dbReference type="GeneID" id="14911189"/>
<organism evidence="6 7">
    <name type="scientific">Acanthamoeba castellanii (strain ATCC 30010 / Neff)</name>
    <dbReference type="NCBI Taxonomy" id="1257118"/>
    <lineage>
        <taxon>Eukaryota</taxon>
        <taxon>Amoebozoa</taxon>
        <taxon>Discosea</taxon>
        <taxon>Longamoebia</taxon>
        <taxon>Centramoebida</taxon>
        <taxon>Acanthamoebidae</taxon>
        <taxon>Acanthamoeba</taxon>
    </lineage>
</organism>
<dbReference type="InterPro" id="IPR051838">
    <property type="entry name" value="ARTD_PARP"/>
</dbReference>
<dbReference type="AlphaFoldDB" id="L8GC31"/>
<evidence type="ECO:0000313" key="6">
    <source>
        <dbReference type="EMBL" id="ELR10780.1"/>
    </source>
</evidence>
<evidence type="ECO:0000256" key="2">
    <source>
        <dbReference type="ARBA" id="ARBA00022679"/>
    </source>
</evidence>
<protein>
    <submittedName>
        <fullName evidence="6">UBA/TSN domain containing protein</fullName>
    </submittedName>
</protein>
<sequence>QLQVVFGSECASVWRDLGVVRLFVDAHFFEENAAEAMGVDREQPITVIISFGEGYLENDTVPKVEVKQLKNPRFALEFQLTQIAQKFMKESWPKRKMGVSLPSTTEKKEVAKMKLRTNDVGNLVKQGFDQLAAANALEITDNDFAKAIKLLNSQGGHVDIAELSSSEEAKHNFLGWVMTYMLGRMRNCTSYCLICDVKLEGSGVKPVVCSNEQCVWRYEELGLGVKVTNELMLDEDVVDLLMSMLFSAWYPALRFY</sequence>
<dbReference type="Proteomes" id="UP000011083">
    <property type="component" value="Unassembled WGS sequence"/>
</dbReference>
<gene>
    <name evidence="6" type="ORF">ACA1_107870</name>
</gene>
<feature type="non-terminal residue" evidence="6">
    <location>
        <position position="256"/>
    </location>
</feature>
<dbReference type="SUPFAM" id="SSF46934">
    <property type="entry name" value="UBA-like"/>
    <property type="match status" value="1"/>
</dbReference>
<dbReference type="KEGG" id="acan:ACA1_107870"/>
<dbReference type="STRING" id="1257118.L8GC31"/>
<dbReference type="GO" id="GO:0016757">
    <property type="term" value="F:glycosyltransferase activity"/>
    <property type="evidence" value="ECO:0007669"/>
    <property type="project" value="UniProtKB-KW"/>
</dbReference>
<dbReference type="RefSeq" id="XP_004332793.1">
    <property type="nucleotide sequence ID" value="XM_004332745.1"/>
</dbReference>
<dbReference type="PROSITE" id="PS50030">
    <property type="entry name" value="UBA"/>
    <property type="match status" value="1"/>
</dbReference>
<evidence type="ECO:0000256" key="3">
    <source>
        <dbReference type="ARBA" id="ARBA00022695"/>
    </source>
</evidence>
<keyword evidence="4" id="KW-0520">NAD</keyword>
<proteinExistence type="predicted"/>
<dbReference type="VEuPathDB" id="AmoebaDB:ACA1_107870"/>
<dbReference type="PANTHER" id="PTHR21328">
    <property type="entry name" value="POLY ADP-RIBOSE POLYMERASE FAMILY, MEMBER PARP"/>
    <property type="match status" value="1"/>
</dbReference>
<keyword evidence="3" id="KW-0548">Nucleotidyltransferase</keyword>
<keyword evidence="7" id="KW-1185">Reference proteome</keyword>
<evidence type="ECO:0000256" key="4">
    <source>
        <dbReference type="ARBA" id="ARBA00023027"/>
    </source>
</evidence>
<dbReference type="InterPro" id="IPR015940">
    <property type="entry name" value="UBA"/>
</dbReference>
<name>L8GC31_ACACF</name>
<feature type="domain" description="UBA" evidence="5">
    <location>
        <begin position="114"/>
        <end position="154"/>
    </location>
</feature>
<keyword evidence="2" id="KW-0808">Transferase</keyword>
<keyword evidence="1" id="KW-0328">Glycosyltransferase</keyword>